<dbReference type="Proteomes" id="UP000321638">
    <property type="component" value="Unassembled WGS sequence"/>
</dbReference>
<evidence type="ECO:0000313" key="2">
    <source>
        <dbReference type="EMBL" id="TXL74013.1"/>
    </source>
</evidence>
<gene>
    <name evidence="2" type="ORF">FHP25_19040</name>
</gene>
<dbReference type="OrthoDB" id="9808254at2"/>
<accession>A0A5C8PK32</accession>
<feature type="signal peptide" evidence="1">
    <location>
        <begin position="1"/>
        <end position="22"/>
    </location>
</feature>
<proteinExistence type="predicted"/>
<evidence type="ECO:0000313" key="3">
    <source>
        <dbReference type="Proteomes" id="UP000321638"/>
    </source>
</evidence>
<dbReference type="InterPro" id="IPR010634">
    <property type="entry name" value="DUF1223"/>
</dbReference>
<dbReference type="RefSeq" id="WP_147848538.1">
    <property type="nucleotide sequence ID" value="NZ_VDUZ01000021.1"/>
</dbReference>
<dbReference type="PANTHER" id="PTHR36057:SF1">
    <property type="entry name" value="LIPOPROTEIN LIPID ATTACHMENT SITE-LIKE PROTEIN, PUTATIVE (DUF1223)-RELATED"/>
    <property type="match status" value="1"/>
</dbReference>
<reference evidence="2 3" key="1">
    <citation type="submission" date="2019-06" db="EMBL/GenBank/DDBJ databases">
        <title>New taxonomy in bacterial strain CC-CFT640, isolated from vineyard.</title>
        <authorList>
            <person name="Lin S.-Y."/>
            <person name="Tsai C.-F."/>
            <person name="Young C.-C."/>
        </authorList>
    </citation>
    <scope>NUCLEOTIDE SEQUENCE [LARGE SCALE GENOMIC DNA]</scope>
    <source>
        <strain evidence="2 3">CC-CFT640</strain>
    </source>
</reference>
<feature type="chain" id="PRO_5023054723" evidence="1">
    <location>
        <begin position="23"/>
        <end position="246"/>
    </location>
</feature>
<organism evidence="2 3">
    <name type="scientific">Vineibacter terrae</name>
    <dbReference type="NCBI Taxonomy" id="2586908"/>
    <lineage>
        <taxon>Bacteria</taxon>
        <taxon>Pseudomonadati</taxon>
        <taxon>Pseudomonadota</taxon>
        <taxon>Alphaproteobacteria</taxon>
        <taxon>Hyphomicrobiales</taxon>
        <taxon>Vineibacter</taxon>
    </lineage>
</organism>
<comment type="caution">
    <text evidence="2">The sequence shown here is derived from an EMBL/GenBank/DDBJ whole genome shotgun (WGS) entry which is preliminary data.</text>
</comment>
<dbReference type="AlphaFoldDB" id="A0A5C8PK32"/>
<protein>
    <submittedName>
        <fullName evidence="2">DUF1223 domain-containing protein</fullName>
    </submittedName>
</protein>
<dbReference type="InterPro" id="IPR036249">
    <property type="entry name" value="Thioredoxin-like_sf"/>
</dbReference>
<keyword evidence="3" id="KW-1185">Reference proteome</keyword>
<dbReference type="SUPFAM" id="SSF52833">
    <property type="entry name" value="Thioredoxin-like"/>
    <property type="match status" value="1"/>
</dbReference>
<dbReference type="Pfam" id="PF06764">
    <property type="entry name" value="DUF1223"/>
    <property type="match status" value="1"/>
</dbReference>
<sequence length="246" mass="26549">MLSPGRFMVALHIAAFAGSAGAAAQTASHAAPASPIVVELFTSQGCSSCPPSDQQLGELAKRSDLLPLSLHVDYWDYIGWKDPFASPVNTERQRGYARALKQRYIYTPEMVVGGLAHDPGYDQAKIGKMLRMAAERSGPRALPTMARAAGNGITITIPETRLTVACDVWLVTFDRQRRTEVARGENKGVTLVNHNVVRSLEKLGTWNGDAARWTVPAERVGPGQSLAVVVQQASFGPIIGATRLDR</sequence>
<name>A0A5C8PK32_9HYPH</name>
<dbReference type="PANTHER" id="PTHR36057">
    <property type="match status" value="1"/>
</dbReference>
<dbReference type="EMBL" id="VDUZ01000021">
    <property type="protein sequence ID" value="TXL74013.1"/>
    <property type="molecule type" value="Genomic_DNA"/>
</dbReference>
<evidence type="ECO:0000256" key="1">
    <source>
        <dbReference type="SAM" id="SignalP"/>
    </source>
</evidence>
<keyword evidence="1" id="KW-0732">Signal</keyword>